<protein>
    <submittedName>
        <fullName evidence="1">Uncharacterized protein</fullName>
    </submittedName>
</protein>
<organism evidence="1 2">
    <name type="scientific">Blautia producta</name>
    <dbReference type="NCBI Taxonomy" id="33035"/>
    <lineage>
        <taxon>Bacteria</taxon>
        <taxon>Bacillati</taxon>
        <taxon>Bacillota</taxon>
        <taxon>Clostridia</taxon>
        <taxon>Lachnospirales</taxon>
        <taxon>Lachnospiraceae</taxon>
        <taxon>Blautia</taxon>
    </lineage>
</organism>
<dbReference type="Pfam" id="PF20092">
    <property type="entry name" value="DUF6483"/>
    <property type="match status" value="1"/>
</dbReference>
<accession>A0A4P6LWL0</accession>
<dbReference type="RefSeq" id="WP_029471344.1">
    <property type="nucleotide sequence ID" value="NZ_AP031416.1"/>
</dbReference>
<reference evidence="1 2" key="1">
    <citation type="submission" date="2019-01" db="EMBL/GenBank/DDBJ databases">
        <title>PMF-metabolizing Aryl O-demethylase.</title>
        <authorList>
            <person name="Kim M."/>
        </authorList>
    </citation>
    <scope>NUCLEOTIDE SEQUENCE [LARGE SCALE GENOMIC DNA]</scope>
    <source>
        <strain evidence="1 2">PMF1</strain>
    </source>
</reference>
<gene>
    <name evidence="1" type="ORF">PMF13cell1_01113</name>
</gene>
<evidence type="ECO:0000313" key="2">
    <source>
        <dbReference type="Proteomes" id="UP000289794"/>
    </source>
</evidence>
<sequence>MNFEEDYIMRMIKDMVKALASVVLGRRFTEYEVEEEKASDTDFLYRDIIEMADKGKINEAENILLTDMDQSDSRYLEMAMSFYIHINKYTDEFLAANGYSRQEILDGVEALAEANGIKGLDGLSDTL</sequence>
<dbReference type="InterPro" id="IPR045507">
    <property type="entry name" value="DUF6483"/>
</dbReference>
<dbReference type="EMBL" id="CP035945">
    <property type="protein sequence ID" value="QBE95590.1"/>
    <property type="molecule type" value="Genomic_DNA"/>
</dbReference>
<dbReference type="KEGG" id="bpro:PMF13cell1_01113"/>
<proteinExistence type="predicted"/>
<dbReference type="Proteomes" id="UP000289794">
    <property type="component" value="Chromosome"/>
</dbReference>
<dbReference type="AlphaFoldDB" id="A0A4P6LWL0"/>
<name>A0A4P6LWL0_9FIRM</name>
<evidence type="ECO:0000313" key="1">
    <source>
        <dbReference type="EMBL" id="QBE95590.1"/>
    </source>
</evidence>